<dbReference type="EMBL" id="MFKE01000030">
    <property type="protein sequence ID" value="OGG34441.1"/>
    <property type="molecule type" value="Genomic_DNA"/>
</dbReference>
<gene>
    <name evidence="1" type="ORF">A2363_00680</name>
</gene>
<evidence type="ECO:0008006" key="3">
    <source>
        <dbReference type="Google" id="ProtNLM"/>
    </source>
</evidence>
<reference evidence="1 2" key="1">
    <citation type="journal article" date="2016" name="Nat. Commun.">
        <title>Thousands of microbial genomes shed light on interconnected biogeochemical processes in an aquifer system.</title>
        <authorList>
            <person name="Anantharaman K."/>
            <person name="Brown C.T."/>
            <person name="Hug L.A."/>
            <person name="Sharon I."/>
            <person name="Castelle C.J."/>
            <person name="Probst A.J."/>
            <person name="Thomas B.C."/>
            <person name="Singh A."/>
            <person name="Wilkins M.J."/>
            <person name="Karaoz U."/>
            <person name="Brodie E.L."/>
            <person name="Williams K.H."/>
            <person name="Hubbard S.S."/>
            <person name="Banfield J.F."/>
        </authorList>
    </citation>
    <scope>NUCLEOTIDE SEQUENCE [LARGE SCALE GENOMIC DNA]</scope>
</reference>
<organism evidence="1 2">
    <name type="scientific">Candidatus Gottesmanbacteria bacterium RIFOXYB1_FULL_47_11</name>
    <dbReference type="NCBI Taxonomy" id="1798401"/>
    <lineage>
        <taxon>Bacteria</taxon>
        <taxon>Candidatus Gottesmaniibacteriota</taxon>
    </lineage>
</organism>
<dbReference type="AlphaFoldDB" id="A0A1F6BBV6"/>
<dbReference type="STRING" id="1798401.A2363_00680"/>
<protein>
    <recommendedName>
        <fullName evidence="3">Transposase</fullName>
    </recommendedName>
</protein>
<evidence type="ECO:0000313" key="2">
    <source>
        <dbReference type="Proteomes" id="UP000176186"/>
    </source>
</evidence>
<comment type="caution">
    <text evidence="1">The sequence shown here is derived from an EMBL/GenBank/DDBJ whole genome shotgun (WGS) entry which is preliminary data.</text>
</comment>
<name>A0A1F6BBV6_9BACT</name>
<evidence type="ECO:0000313" key="1">
    <source>
        <dbReference type="EMBL" id="OGG34441.1"/>
    </source>
</evidence>
<proteinExistence type="predicted"/>
<sequence>MGIAIKIEGLTAVKISRALGVPVSSTYEWPDQHRTAIVKGVVLGPSTHNGDTALTSQTREVSLGNIRRTEIVHGVETVIPGTPGQKWGVDTESVTLHIFGK</sequence>
<accession>A0A1F6BBV6</accession>
<dbReference type="Proteomes" id="UP000176186">
    <property type="component" value="Unassembled WGS sequence"/>
</dbReference>